<protein>
    <submittedName>
        <fullName evidence="2">ABC transporter permease</fullName>
    </submittedName>
</protein>
<name>A0ABU4GTF2_9CLOT</name>
<proteinExistence type="predicted"/>
<sequence length="233" mass="26201">MWKLIRLEWKKNNMKKYIIKQAVVIAILGILFFAMCYYIPIDDELGISESVPEVENMQVQIDLLTNIVFLVITSSMLSSFIIKAYKNKTQSLMFCYPISRKKIILSQMMAVWIFCAAALFLGKLFICLLLVLSSGVGTSIPLGYDLLSANFYLQIILKTVLTVTLAFIPLYIGKLMKSSRAVIITSFLLFSVMNGNIGDLTLRANTVLPVLLFGVSLICGFLTMHNVEKEDVN</sequence>
<gene>
    <name evidence="2" type="ORF">RZO55_24970</name>
</gene>
<keyword evidence="1" id="KW-0812">Transmembrane</keyword>
<reference evidence="2 3" key="1">
    <citation type="submission" date="2023-10" db="EMBL/GenBank/DDBJ databases">
        <title>A novel Glycoside Hydrolase 43-Like Enzyme from Clostrdium boliviensis is an Endo-xylanase, and a Candidate for Xylooligosaccharides Production from Different Xylan Substrates.</title>
        <authorList>
            <person name="Alvarez M.T."/>
            <person name="Rocabado-Villegas L.R."/>
            <person name="Salas-Veizaga D.M."/>
            <person name="Linares-Pasten J.A."/>
            <person name="Gudmundsdottir E.E."/>
            <person name="Hreggvidsson G.O."/>
            <person name="Adlercreutz P."/>
            <person name="Nordberg Karlsson E."/>
        </authorList>
    </citation>
    <scope>NUCLEOTIDE SEQUENCE [LARGE SCALE GENOMIC DNA]</scope>
    <source>
        <strain evidence="2 3">E-1</strain>
    </source>
</reference>
<feature type="transmembrane region" description="Helical" evidence="1">
    <location>
        <begin position="204"/>
        <end position="224"/>
    </location>
</feature>
<keyword evidence="3" id="KW-1185">Reference proteome</keyword>
<evidence type="ECO:0000313" key="3">
    <source>
        <dbReference type="Proteomes" id="UP001276854"/>
    </source>
</evidence>
<keyword evidence="1" id="KW-1133">Transmembrane helix</keyword>
<feature type="transmembrane region" description="Helical" evidence="1">
    <location>
        <begin position="151"/>
        <end position="172"/>
    </location>
</feature>
<dbReference type="EMBL" id="JAWONS010000329">
    <property type="protein sequence ID" value="MDW2800828.1"/>
    <property type="molecule type" value="Genomic_DNA"/>
</dbReference>
<dbReference type="Proteomes" id="UP001276854">
    <property type="component" value="Unassembled WGS sequence"/>
</dbReference>
<feature type="transmembrane region" description="Helical" evidence="1">
    <location>
        <begin position="21"/>
        <end position="41"/>
    </location>
</feature>
<organism evidence="2 3">
    <name type="scientific">Clostridium boliviensis</name>
    <dbReference type="NCBI Taxonomy" id="318465"/>
    <lineage>
        <taxon>Bacteria</taxon>
        <taxon>Bacillati</taxon>
        <taxon>Bacillota</taxon>
        <taxon>Clostridia</taxon>
        <taxon>Eubacteriales</taxon>
        <taxon>Clostridiaceae</taxon>
        <taxon>Clostridium</taxon>
    </lineage>
</organism>
<feature type="transmembrane region" description="Helical" evidence="1">
    <location>
        <begin position="61"/>
        <end position="82"/>
    </location>
</feature>
<evidence type="ECO:0000256" key="1">
    <source>
        <dbReference type="SAM" id="Phobius"/>
    </source>
</evidence>
<comment type="caution">
    <text evidence="2">The sequence shown here is derived from an EMBL/GenBank/DDBJ whole genome shotgun (WGS) entry which is preliminary data.</text>
</comment>
<evidence type="ECO:0000313" key="2">
    <source>
        <dbReference type="EMBL" id="MDW2800828.1"/>
    </source>
</evidence>
<keyword evidence="1" id="KW-0472">Membrane</keyword>
<accession>A0ABU4GTF2</accession>
<dbReference type="RefSeq" id="WP_318066990.1">
    <property type="nucleotide sequence ID" value="NZ_JAWONS010000329.1"/>
</dbReference>
<feature type="transmembrane region" description="Helical" evidence="1">
    <location>
        <begin position="103"/>
        <end position="131"/>
    </location>
</feature>